<evidence type="ECO:0000256" key="3">
    <source>
        <dbReference type="SAM" id="SignalP"/>
    </source>
</evidence>
<evidence type="ECO:0000313" key="7">
    <source>
        <dbReference type="EMBL" id="MFC3812117.1"/>
    </source>
</evidence>
<dbReference type="Gene3D" id="1.10.287.470">
    <property type="entry name" value="Helix hairpin bin"/>
    <property type="match status" value="1"/>
</dbReference>
<dbReference type="Gene3D" id="2.40.420.20">
    <property type="match status" value="1"/>
</dbReference>
<accession>A0ABV7YZ38</accession>
<proteinExistence type="inferred from homology"/>
<gene>
    <name evidence="7" type="ORF">ACFOOI_15760</name>
</gene>
<feature type="coiled-coil region" evidence="2">
    <location>
        <begin position="94"/>
        <end position="121"/>
    </location>
</feature>
<feature type="domain" description="CusB-like beta-barrel" evidence="5">
    <location>
        <begin position="200"/>
        <end position="268"/>
    </location>
</feature>
<keyword evidence="3" id="KW-0732">Signal</keyword>
<comment type="similarity">
    <text evidence="1">Belongs to the membrane fusion protein (MFP) (TC 8.A.1) family.</text>
</comment>
<keyword evidence="2" id="KW-0175">Coiled coil</keyword>
<dbReference type="Pfam" id="PF25989">
    <property type="entry name" value="YknX_C"/>
    <property type="match status" value="1"/>
</dbReference>
<dbReference type="InterPro" id="IPR058625">
    <property type="entry name" value="MdtA-like_BSH"/>
</dbReference>
<evidence type="ECO:0000259" key="5">
    <source>
        <dbReference type="Pfam" id="PF25954"/>
    </source>
</evidence>
<organism evidence="7 8">
    <name type="scientific">Lacihabitans lacunae</name>
    <dbReference type="NCBI Taxonomy" id="1028214"/>
    <lineage>
        <taxon>Bacteria</taxon>
        <taxon>Pseudomonadati</taxon>
        <taxon>Bacteroidota</taxon>
        <taxon>Cytophagia</taxon>
        <taxon>Cytophagales</taxon>
        <taxon>Leadbetterellaceae</taxon>
        <taxon>Lacihabitans</taxon>
    </lineage>
</organism>
<dbReference type="RefSeq" id="WP_379838982.1">
    <property type="nucleotide sequence ID" value="NZ_JBHRYQ010000001.1"/>
</dbReference>
<dbReference type="Gene3D" id="2.40.30.170">
    <property type="match status" value="1"/>
</dbReference>
<dbReference type="InterPro" id="IPR058792">
    <property type="entry name" value="Beta-barrel_RND_2"/>
</dbReference>
<protein>
    <submittedName>
        <fullName evidence="7">Efflux RND transporter periplasmic adaptor subunit</fullName>
    </submittedName>
</protein>
<dbReference type="Pfam" id="PF25917">
    <property type="entry name" value="BSH_RND"/>
    <property type="match status" value="1"/>
</dbReference>
<dbReference type="PANTHER" id="PTHR30469:SF15">
    <property type="entry name" value="HLYD FAMILY OF SECRETION PROTEINS"/>
    <property type="match status" value="1"/>
</dbReference>
<evidence type="ECO:0000259" key="6">
    <source>
        <dbReference type="Pfam" id="PF25989"/>
    </source>
</evidence>
<dbReference type="NCBIfam" id="TIGR01730">
    <property type="entry name" value="RND_mfp"/>
    <property type="match status" value="1"/>
</dbReference>
<dbReference type="Pfam" id="PF25954">
    <property type="entry name" value="Beta-barrel_RND_2"/>
    <property type="match status" value="1"/>
</dbReference>
<name>A0ABV7YZ38_9BACT</name>
<evidence type="ECO:0000256" key="2">
    <source>
        <dbReference type="SAM" id="Coils"/>
    </source>
</evidence>
<keyword evidence="8" id="KW-1185">Reference proteome</keyword>
<evidence type="ECO:0000256" key="1">
    <source>
        <dbReference type="ARBA" id="ARBA00009477"/>
    </source>
</evidence>
<dbReference type="InterPro" id="IPR006143">
    <property type="entry name" value="RND_pump_MFP"/>
</dbReference>
<reference evidence="8" key="1">
    <citation type="journal article" date="2019" name="Int. J. Syst. Evol. Microbiol.">
        <title>The Global Catalogue of Microorganisms (GCM) 10K type strain sequencing project: providing services to taxonomists for standard genome sequencing and annotation.</title>
        <authorList>
            <consortium name="The Broad Institute Genomics Platform"/>
            <consortium name="The Broad Institute Genome Sequencing Center for Infectious Disease"/>
            <person name="Wu L."/>
            <person name="Ma J."/>
        </authorList>
    </citation>
    <scope>NUCLEOTIDE SEQUENCE [LARGE SCALE GENOMIC DNA]</scope>
    <source>
        <strain evidence="8">CECT 7956</strain>
    </source>
</reference>
<feature type="chain" id="PRO_5045337470" evidence="3">
    <location>
        <begin position="24"/>
        <end position="345"/>
    </location>
</feature>
<sequence length="345" mass="36735">MKNKHILLSFLALVAIWGCGSKAQPNAASNEEIPSVAVATIQSEELSDQIIASGLLASKTEIKLAFKTGGMIRKVYVQEGQSVKQGQLLAELDLSEIDAQVNQAKLGLQKAQRDYDRVKKLFADEAATETNLSDAKTGLDVANQTVIAASFNQKLSKIYAPTAGKILRKVSEQGELVTPFSPIFILGGGNGAFVVNLGLTDKQIVKTKIGNPVNVTFDAYPGENFKGTISQIAQTVNPMTGTFEVEVTLAPNSKQLISGFVAKASINPTGSKSSLMIPIEALAEADENKGVVFVYEQGKAMRRDIEIGAINGELVELKSGLALNEKVITKGGGFLSDGQKVIVRP</sequence>
<dbReference type="Gene3D" id="2.40.50.100">
    <property type="match status" value="1"/>
</dbReference>
<evidence type="ECO:0000259" key="4">
    <source>
        <dbReference type="Pfam" id="PF25917"/>
    </source>
</evidence>
<comment type="caution">
    <text evidence="7">The sequence shown here is derived from an EMBL/GenBank/DDBJ whole genome shotgun (WGS) entry which is preliminary data.</text>
</comment>
<feature type="domain" description="Multidrug resistance protein MdtA-like barrel-sandwich hybrid" evidence="4">
    <location>
        <begin position="68"/>
        <end position="178"/>
    </location>
</feature>
<dbReference type="InterPro" id="IPR058637">
    <property type="entry name" value="YknX-like_C"/>
</dbReference>
<dbReference type="Proteomes" id="UP001595616">
    <property type="component" value="Unassembled WGS sequence"/>
</dbReference>
<dbReference type="SUPFAM" id="SSF111369">
    <property type="entry name" value="HlyD-like secretion proteins"/>
    <property type="match status" value="1"/>
</dbReference>
<dbReference type="PANTHER" id="PTHR30469">
    <property type="entry name" value="MULTIDRUG RESISTANCE PROTEIN MDTA"/>
    <property type="match status" value="1"/>
</dbReference>
<feature type="signal peptide" evidence="3">
    <location>
        <begin position="1"/>
        <end position="23"/>
    </location>
</feature>
<evidence type="ECO:0000313" key="8">
    <source>
        <dbReference type="Proteomes" id="UP001595616"/>
    </source>
</evidence>
<feature type="domain" description="YknX-like C-terminal permuted SH3-like" evidence="6">
    <location>
        <begin position="275"/>
        <end position="343"/>
    </location>
</feature>
<dbReference type="EMBL" id="JBHRYQ010000001">
    <property type="protein sequence ID" value="MFC3812117.1"/>
    <property type="molecule type" value="Genomic_DNA"/>
</dbReference>
<dbReference type="PRINTS" id="PR01490">
    <property type="entry name" value="RTXTOXIND"/>
</dbReference>